<dbReference type="PANTHER" id="PTHR34109:SF1">
    <property type="entry name" value="VOC DOMAIN-CONTAINING PROTEIN"/>
    <property type="match status" value="1"/>
</dbReference>
<dbReference type="InterPro" id="IPR029068">
    <property type="entry name" value="Glyas_Bleomycin-R_OHBP_Dase"/>
</dbReference>
<feature type="domain" description="Glyoxalase/fosfomycin resistance/dioxygenase" evidence="1">
    <location>
        <begin position="22"/>
        <end position="122"/>
    </location>
</feature>
<evidence type="ECO:0000313" key="3">
    <source>
        <dbReference type="Proteomes" id="UP000662074"/>
    </source>
</evidence>
<dbReference type="Gene3D" id="3.30.720.120">
    <property type="match status" value="1"/>
</dbReference>
<evidence type="ECO:0000259" key="1">
    <source>
        <dbReference type="Pfam" id="PF00903"/>
    </source>
</evidence>
<comment type="caution">
    <text evidence="2">The sequence shown here is derived from an EMBL/GenBank/DDBJ whole genome shotgun (WGS) entry which is preliminary data.</text>
</comment>
<dbReference type="InterPro" id="IPR004360">
    <property type="entry name" value="Glyas_Fos-R_dOase_dom"/>
</dbReference>
<gene>
    <name evidence="2" type="ORF">GCM10011425_07850</name>
</gene>
<dbReference type="PANTHER" id="PTHR34109">
    <property type="entry name" value="BNAUNNG04460D PROTEIN-RELATED"/>
    <property type="match status" value="1"/>
</dbReference>
<keyword evidence="3" id="KW-1185">Reference proteome</keyword>
<name>A0A917J6E4_9SPHI</name>
<organism evidence="2 3">
    <name type="scientific">Mucilaginibacter galii</name>
    <dbReference type="NCBI Taxonomy" id="2005073"/>
    <lineage>
        <taxon>Bacteria</taxon>
        <taxon>Pseudomonadati</taxon>
        <taxon>Bacteroidota</taxon>
        <taxon>Sphingobacteriia</taxon>
        <taxon>Sphingobacteriales</taxon>
        <taxon>Sphingobacteriaceae</taxon>
        <taxon>Mucilaginibacter</taxon>
    </lineage>
</organism>
<dbReference type="AlphaFoldDB" id="A0A917J6E4"/>
<sequence length="130" mass="14609">MQELNIPSGYQRIMPYLIIEGAADFFKFMQTVFDATEKMKVMRNEHTYMHAELQIGENTIMFTDATADFPVQNAGLFIYVANCDDTYNKALANGATSIMEPVDQDYGRGAGVKDAFGNTWWITGELQSEA</sequence>
<dbReference type="Pfam" id="PF00903">
    <property type="entry name" value="Glyoxalase"/>
    <property type="match status" value="1"/>
</dbReference>
<reference evidence="2" key="1">
    <citation type="journal article" date="2014" name="Int. J. Syst. Evol. Microbiol.">
        <title>Complete genome sequence of Corynebacterium casei LMG S-19264T (=DSM 44701T), isolated from a smear-ripened cheese.</title>
        <authorList>
            <consortium name="US DOE Joint Genome Institute (JGI-PGF)"/>
            <person name="Walter F."/>
            <person name="Albersmeier A."/>
            <person name="Kalinowski J."/>
            <person name="Ruckert C."/>
        </authorList>
    </citation>
    <scope>NUCLEOTIDE SEQUENCE</scope>
    <source>
        <strain evidence="2">CCM 8711</strain>
    </source>
</reference>
<dbReference type="CDD" id="cd07246">
    <property type="entry name" value="VOC_like"/>
    <property type="match status" value="1"/>
</dbReference>
<reference evidence="2" key="2">
    <citation type="submission" date="2020-09" db="EMBL/GenBank/DDBJ databases">
        <authorList>
            <person name="Sun Q."/>
            <person name="Sedlacek I."/>
        </authorList>
    </citation>
    <scope>NUCLEOTIDE SEQUENCE</scope>
    <source>
        <strain evidence="2">CCM 8711</strain>
    </source>
</reference>
<dbReference type="RefSeq" id="WP_188413955.1">
    <property type="nucleotide sequence ID" value="NZ_BMDO01000001.1"/>
</dbReference>
<dbReference type="Proteomes" id="UP000662074">
    <property type="component" value="Unassembled WGS sequence"/>
</dbReference>
<dbReference type="SUPFAM" id="SSF54593">
    <property type="entry name" value="Glyoxalase/Bleomycin resistance protein/Dihydroxybiphenyl dioxygenase"/>
    <property type="match status" value="1"/>
</dbReference>
<accession>A0A917J6E4</accession>
<protein>
    <recommendedName>
        <fullName evidence="1">Glyoxalase/fosfomycin resistance/dioxygenase domain-containing protein</fullName>
    </recommendedName>
</protein>
<proteinExistence type="predicted"/>
<dbReference type="EMBL" id="BMDO01000001">
    <property type="protein sequence ID" value="GGI49573.1"/>
    <property type="molecule type" value="Genomic_DNA"/>
</dbReference>
<evidence type="ECO:0000313" key="2">
    <source>
        <dbReference type="EMBL" id="GGI49573.1"/>
    </source>
</evidence>
<dbReference type="Gene3D" id="3.30.720.110">
    <property type="match status" value="1"/>
</dbReference>